<sequence>MFGVRIFSFAALIATALGGVGPQAIYNRLNGQTFNPPGYTIVMYQSCMQNQNAGNPCGSFSTFESSNGVYTYQRYGPEAPVSPTCSRTFHLTLACGATTSMSGVNENPTCVYSATLTLPEVCGIDMTVGNEAASISGTAVPATPSRSLIASSSITSSITVSGSVTETGTGTLTPTTSLSTTSTITTSLVPSSSKTTSITVTGSVTETGTGTSTPLFEFTMFPSRTTSPSIPPTTTPLFMVTAWPTVSPVNVSAAAGLAEALGITPGSQTATILGAVAVGVLGVALVVGAIIYLKKGGSVAGLVQKVKENKGLITKAASMLPLTNEQKAKLEQAVNDPTALLPKEAQQVIDVVQHAKEYQDKAISSLPISESQKAQLTSVVSSVQNEVIKKIDASPTGVLITSVLGTKPVVPTEKIVSKQIEIVEAVEAVEAVATPEKVAAVEAVVAVATPEKVAAVVAVATPEKVETVAIQEKQETQTVQTVQIVQTQEIVAPVRESNVVTNSPSVVAVHINTDDLAAFREFMKTNNVNKADKSSSLGIEPASLGIEPIRLDKTLFYNASNASNI</sequence>
<keyword evidence="1" id="KW-1133">Transmembrane helix</keyword>
<reference evidence="2" key="1">
    <citation type="journal article" date="2020" name="Nature">
        <title>Giant virus diversity and host interactions through global metagenomics.</title>
        <authorList>
            <person name="Schulz F."/>
            <person name="Roux S."/>
            <person name="Paez-Espino D."/>
            <person name="Jungbluth S."/>
            <person name="Walsh D.A."/>
            <person name="Denef V.J."/>
            <person name="McMahon K.D."/>
            <person name="Konstantinidis K.T."/>
            <person name="Eloe-Fadrosh E.A."/>
            <person name="Kyrpides N.C."/>
            <person name="Woyke T."/>
        </authorList>
    </citation>
    <scope>NUCLEOTIDE SEQUENCE</scope>
    <source>
        <strain evidence="2">GVMAG-M-3300023174-60</strain>
    </source>
</reference>
<name>A0A6C0DW20_9ZZZZ</name>
<keyword evidence="1" id="KW-0472">Membrane</keyword>
<feature type="transmembrane region" description="Helical" evidence="1">
    <location>
        <begin position="272"/>
        <end position="293"/>
    </location>
</feature>
<evidence type="ECO:0000256" key="1">
    <source>
        <dbReference type="SAM" id="Phobius"/>
    </source>
</evidence>
<protein>
    <submittedName>
        <fullName evidence="2">Uncharacterized protein</fullName>
    </submittedName>
</protein>
<accession>A0A6C0DW20</accession>
<dbReference type="AlphaFoldDB" id="A0A6C0DW20"/>
<keyword evidence="1" id="KW-0812">Transmembrane</keyword>
<evidence type="ECO:0000313" key="2">
    <source>
        <dbReference type="EMBL" id="QHT20483.1"/>
    </source>
</evidence>
<proteinExistence type="predicted"/>
<organism evidence="2">
    <name type="scientific">viral metagenome</name>
    <dbReference type="NCBI Taxonomy" id="1070528"/>
    <lineage>
        <taxon>unclassified sequences</taxon>
        <taxon>metagenomes</taxon>
        <taxon>organismal metagenomes</taxon>
    </lineage>
</organism>
<dbReference type="EMBL" id="MN739678">
    <property type="protein sequence ID" value="QHT20483.1"/>
    <property type="molecule type" value="Genomic_DNA"/>
</dbReference>